<evidence type="ECO:0000256" key="4">
    <source>
        <dbReference type="ARBA" id="ARBA00023136"/>
    </source>
</evidence>
<feature type="domain" description="ABC transmembrane type-2" evidence="7">
    <location>
        <begin position="35"/>
        <end position="277"/>
    </location>
</feature>
<keyword evidence="2 6" id="KW-0812">Transmembrane</keyword>
<proteinExistence type="inferred from homology"/>
<gene>
    <name evidence="8" type="ORF">KCMC57_35560</name>
</gene>
<feature type="transmembrane region" description="Helical" evidence="6">
    <location>
        <begin position="111"/>
        <end position="136"/>
    </location>
</feature>
<dbReference type="PANTHER" id="PTHR43229">
    <property type="entry name" value="NODULATION PROTEIN J"/>
    <property type="match status" value="1"/>
</dbReference>
<evidence type="ECO:0000313" key="8">
    <source>
        <dbReference type="EMBL" id="BFP47188.1"/>
    </source>
</evidence>
<evidence type="ECO:0000256" key="6">
    <source>
        <dbReference type="RuleBase" id="RU361157"/>
    </source>
</evidence>
<keyword evidence="6" id="KW-1003">Cell membrane</keyword>
<dbReference type="GO" id="GO:0043190">
    <property type="term" value="C:ATP-binding cassette (ABC) transporter complex"/>
    <property type="evidence" value="ECO:0007669"/>
    <property type="project" value="InterPro"/>
</dbReference>
<comment type="similarity">
    <text evidence="6">Belongs to the ABC-2 integral membrane protein family.</text>
</comment>
<feature type="transmembrane region" description="Helical" evidence="6">
    <location>
        <begin position="37"/>
        <end position="55"/>
    </location>
</feature>
<keyword evidence="6" id="KW-0813">Transport</keyword>
<evidence type="ECO:0000256" key="2">
    <source>
        <dbReference type="ARBA" id="ARBA00022692"/>
    </source>
</evidence>
<sequence>MSSATTLPTRQNLAWPAYARGQFLLSWRVFWRNRRSTFIGFLLPVLLNLVIAAPLRDQQIAGVNAAAYSTIGFIGFALVTSFINLLNGVVARRDDLVLKRLRGTEVPPTAIFAGQFGAAGAVVLLQVVVLGGLAVIWFDAPLPADPLLFLLALTAGFLLFAVLAVALSGLTPSAEAAPMIATPVLLICMFASGVVAPLSSMPHWLQAPAHNLPLAPVVETLRTAWFGRPFGPESWNGGQLPSLDLLHGWQHAAPALLIIVAWTAGAAVLGRRLFRWEPRHG</sequence>
<dbReference type="GO" id="GO:0046677">
    <property type="term" value="P:response to antibiotic"/>
    <property type="evidence" value="ECO:0007669"/>
    <property type="project" value="UniProtKB-KW"/>
</dbReference>
<evidence type="ECO:0000256" key="5">
    <source>
        <dbReference type="ARBA" id="ARBA00023251"/>
    </source>
</evidence>
<dbReference type="PIRSF" id="PIRSF006648">
    <property type="entry name" value="DrrB"/>
    <property type="match status" value="1"/>
</dbReference>
<dbReference type="PANTHER" id="PTHR43229:SF2">
    <property type="entry name" value="NODULATION PROTEIN J"/>
    <property type="match status" value="1"/>
</dbReference>
<feature type="transmembrane region" description="Helical" evidence="6">
    <location>
        <begin position="148"/>
        <end position="167"/>
    </location>
</feature>
<dbReference type="GO" id="GO:0140359">
    <property type="term" value="F:ABC-type transporter activity"/>
    <property type="evidence" value="ECO:0007669"/>
    <property type="project" value="InterPro"/>
</dbReference>
<dbReference type="AlphaFoldDB" id="A0AB33JWD4"/>
<name>A0AB33JWD4_9ACTN</name>
<keyword evidence="4 6" id="KW-0472">Membrane</keyword>
<reference evidence="8" key="1">
    <citation type="submission" date="2024-07" db="EMBL/GenBank/DDBJ databases">
        <title>Complete genome sequences of cellulolytic bacteria, Kitasatospora sp. CMC57 and Streptomyces sp. CMC78, isolated from Japanese agricultural soil.</title>
        <authorList>
            <person name="Hashimoto T."/>
            <person name="Ito M."/>
            <person name="Iwamoto M."/>
            <person name="Fukahori D."/>
            <person name="Shoda T."/>
            <person name="Sakoda M."/>
            <person name="Morohoshi T."/>
            <person name="Mitsuboshi M."/>
            <person name="Nishizawa T."/>
        </authorList>
    </citation>
    <scope>NUCLEOTIDE SEQUENCE</scope>
    <source>
        <strain evidence="8">CMC57</strain>
    </source>
</reference>
<dbReference type="InterPro" id="IPR047817">
    <property type="entry name" value="ABC2_TM_bact-type"/>
</dbReference>
<keyword evidence="3 6" id="KW-1133">Transmembrane helix</keyword>
<evidence type="ECO:0000256" key="1">
    <source>
        <dbReference type="ARBA" id="ARBA00004141"/>
    </source>
</evidence>
<dbReference type="EMBL" id="AP035881">
    <property type="protein sequence ID" value="BFP47188.1"/>
    <property type="molecule type" value="Genomic_DNA"/>
</dbReference>
<dbReference type="InterPro" id="IPR013525">
    <property type="entry name" value="ABC2_TM"/>
</dbReference>
<feature type="transmembrane region" description="Helical" evidence="6">
    <location>
        <begin position="67"/>
        <end position="90"/>
    </location>
</feature>
<dbReference type="Pfam" id="PF01061">
    <property type="entry name" value="ABC2_membrane"/>
    <property type="match status" value="1"/>
</dbReference>
<comment type="subcellular location">
    <subcellularLocation>
        <location evidence="6">Cell membrane</location>
        <topology evidence="6">Multi-pass membrane protein</topology>
    </subcellularLocation>
    <subcellularLocation>
        <location evidence="1">Membrane</location>
        <topology evidence="1">Multi-pass membrane protein</topology>
    </subcellularLocation>
</comment>
<dbReference type="RefSeq" id="WP_407989565.1">
    <property type="nucleotide sequence ID" value="NZ_AP035881.2"/>
</dbReference>
<evidence type="ECO:0000256" key="3">
    <source>
        <dbReference type="ARBA" id="ARBA00022989"/>
    </source>
</evidence>
<protein>
    <recommendedName>
        <fullName evidence="6">Transport permease protein</fullName>
    </recommendedName>
</protein>
<feature type="transmembrane region" description="Helical" evidence="6">
    <location>
        <begin position="251"/>
        <end position="270"/>
    </location>
</feature>
<accession>A0AB33JWD4</accession>
<organism evidence="8">
    <name type="scientific">Kitasatospora sp. CMC57</name>
    <dbReference type="NCBI Taxonomy" id="3231513"/>
    <lineage>
        <taxon>Bacteria</taxon>
        <taxon>Bacillati</taxon>
        <taxon>Actinomycetota</taxon>
        <taxon>Actinomycetes</taxon>
        <taxon>Kitasatosporales</taxon>
        <taxon>Streptomycetaceae</taxon>
        <taxon>Kitasatospora</taxon>
    </lineage>
</organism>
<feature type="transmembrane region" description="Helical" evidence="6">
    <location>
        <begin position="179"/>
        <end position="198"/>
    </location>
</feature>
<evidence type="ECO:0000259" key="7">
    <source>
        <dbReference type="PROSITE" id="PS51012"/>
    </source>
</evidence>
<dbReference type="InterPro" id="IPR051784">
    <property type="entry name" value="Nod_factor_ABC_transporter"/>
</dbReference>
<keyword evidence="5" id="KW-0046">Antibiotic resistance</keyword>
<dbReference type="InterPro" id="IPR000412">
    <property type="entry name" value="ABC_2_transport"/>
</dbReference>
<dbReference type="PROSITE" id="PS51012">
    <property type="entry name" value="ABC_TM2"/>
    <property type="match status" value="1"/>
</dbReference>